<feature type="compositionally biased region" description="Basic and acidic residues" evidence="1">
    <location>
        <begin position="146"/>
        <end position="165"/>
    </location>
</feature>
<feature type="region of interest" description="Disordered" evidence="1">
    <location>
        <begin position="123"/>
        <end position="165"/>
    </location>
</feature>
<evidence type="ECO:0000256" key="1">
    <source>
        <dbReference type="SAM" id="MobiDB-lite"/>
    </source>
</evidence>
<dbReference type="AlphaFoldDB" id="A0A9P6T4I7"/>
<dbReference type="Proteomes" id="UP000703661">
    <property type="component" value="Unassembled WGS sequence"/>
</dbReference>
<reference evidence="2" key="1">
    <citation type="journal article" date="2020" name="Fungal Divers.">
        <title>Resolving the Mortierellaceae phylogeny through synthesis of multi-gene phylogenetics and phylogenomics.</title>
        <authorList>
            <person name="Vandepol N."/>
            <person name="Liber J."/>
            <person name="Desiro A."/>
            <person name="Na H."/>
            <person name="Kennedy M."/>
            <person name="Barry K."/>
            <person name="Grigoriev I.V."/>
            <person name="Miller A.N."/>
            <person name="O'Donnell K."/>
            <person name="Stajich J.E."/>
            <person name="Bonito G."/>
        </authorList>
    </citation>
    <scope>NUCLEOTIDE SEQUENCE</scope>
    <source>
        <strain evidence="2">NRRL 2769</strain>
    </source>
</reference>
<proteinExistence type="predicted"/>
<keyword evidence="3" id="KW-1185">Reference proteome</keyword>
<dbReference type="EMBL" id="JAAAID010000030">
    <property type="protein sequence ID" value="KAG0024081.1"/>
    <property type="molecule type" value="Genomic_DNA"/>
</dbReference>
<comment type="caution">
    <text evidence="2">The sequence shown here is derived from an EMBL/GenBank/DDBJ whole genome shotgun (WGS) entry which is preliminary data.</text>
</comment>
<evidence type="ECO:0000313" key="2">
    <source>
        <dbReference type="EMBL" id="KAG0024081.1"/>
    </source>
</evidence>
<evidence type="ECO:0000313" key="3">
    <source>
        <dbReference type="Proteomes" id="UP000703661"/>
    </source>
</evidence>
<organism evidence="2 3">
    <name type="scientific">Entomortierella chlamydospora</name>
    <dbReference type="NCBI Taxonomy" id="101097"/>
    <lineage>
        <taxon>Eukaryota</taxon>
        <taxon>Fungi</taxon>
        <taxon>Fungi incertae sedis</taxon>
        <taxon>Mucoromycota</taxon>
        <taxon>Mortierellomycotina</taxon>
        <taxon>Mortierellomycetes</taxon>
        <taxon>Mortierellales</taxon>
        <taxon>Mortierellaceae</taxon>
        <taxon>Entomortierella</taxon>
    </lineage>
</organism>
<name>A0A9P6T4I7_9FUNG</name>
<gene>
    <name evidence="2" type="ORF">BGZ80_006090</name>
</gene>
<accession>A0A9P6T4I7</accession>
<feature type="compositionally biased region" description="Acidic residues" evidence="1">
    <location>
        <begin position="135"/>
        <end position="145"/>
    </location>
</feature>
<sequence>MLILAEQTAISRRKGKQKATYDDNVFDNHIVDNDIIQTTNTSNTANGIATNNPIDNSPINESPDNITISDPAISDANAINSLADNNTVTISQTELYSVLGPGRIDQFYTDGCLFGYDPDYLGEPSYGNVQGPLPDEQDEQEEQLLADERDFNGPIPEEGRGGGES</sequence>
<protein>
    <submittedName>
        <fullName evidence="2">Uncharacterized protein</fullName>
    </submittedName>
</protein>